<gene>
    <name evidence="3" type="ordered locus">Mmcs_1052</name>
</gene>
<dbReference type="InterPro" id="IPR009057">
    <property type="entry name" value="Homeodomain-like_sf"/>
</dbReference>
<dbReference type="PANTHER" id="PTHR35004:SF6">
    <property type="entry name" value="TRANSPOSASE"/>
    <property type="match status" value="1"/>
</dbReference>
<dbReference type="PROSITE" id="PS50994">
    <property type="entry name" value="INTEGRASE"/>
    <property type="match status" value="1"/>
</dbReference>
<dbReference type="SUPFAM" id="SSF46689">
    <property type="entry name" value="Homeodomain-like"/>
    <property type="match status" value="1"/>
</dbReference>
<dbReference type="EMBL" id="CP000384">
    <property type="protein sequence ID" value="ABG07166.1"/>
    <property type="molecule type" value="Genomic_DNA"/>
</dbReference>
<dbReference type="KEGG" id="mmc:Mmcs_1052"/>
<sequence>MTGKASGCEVELSRNRFTNQEAFVSHANAALTPRARLRLARLVVETGWTYAAAAKMFMVSPRTAKKWADRFRAEGTAGMVDRSSRPHHSPTKTSQQVMRRIVDVRWRQRLGPVQIAGQLTMPASTVHAVLTRCRINRLSYIDRVTGEPLRRYEHAHPGSLIHVDVTKFANIPDGGGHKFLSREHGGRNRRRTAHRTGDRGDRTKNWRPIIGTAFVHTVIDDHSRMAYAEICTDEKAATAVAVLQRAVAWFSERGVTVERVLSDNGSAYRSYAWRDACTQLHITPKRTRPYRPQTNGKIERFHRTLADGWAYAHFYESTEQRNTALPDWLHFYNHHRAHSAIGGQPPVTRLTNLPGHHI</sequence>
<accession>A0A5Q5BG16</accession>
<dbReference type="InterPro" id="IPR001584">
    <property type="entry name" value="Integrase_cat-core"/>
</dbReference>
<dbReference type="Gene3D" id="3.30.420.10">
    <property type="entry name" value="Ribonuclease H-like superfamily/Ribonuclease H"/>
    <property type="match status" value="1"/>
</dbReference>
<dbReference type="SUPFAM" id="SSF53098">
    <property type="entry name" value="Ribonuclease H-like"/>
    <property type="match status" value="1"/>
</dbReference>
<organism evidence="3">
    <name type="scientific">Mycobacterium sp. (strain MCS)</name>
    <dbReference type="NCBI Taxonomy" id="164756"/>
    <lineage>
        <taxon>Bacteria</taxon>
        <taxon>Bacillati</taxon>
        <taxon>Actinomycetota</taxon>
        <taxon>Actinomycetes</taxon>
        <taxon>Mycobacteriales</taxon>
        <taxon>Mycobacteriaceae</taxon>
        <taxon>Mycobacterium</taxon>
    </lineage>
</organism>
<feature type="domain" description="Integrase catalytic" evidence="2">
    <location>
        <begin position="190"/>
        <end position="354"/>
    </location>
</feature>
<dbReference type="InterPro" id="IPR036397">
    <property type="entry name" value="RNaseH_sf"/>
</dbReference>
<dbReference type="InterPro" id="IPR047656">
    <property type="entry name" value="IS481-like_transpos"/>
</dbReference>
<reference evidence="3" key="1">
    <citation type="submission" date="2006-06" db="EMBL/GenBank/DDBJ databases">
        <title>Complete sequence of chromosome of Mycobacterium sp. MCS.</title>
        <authorList>
            <consortium name="US DOE Joint Genome Institute"/>
            <person name="Copeland A."/>
            <person name="Lucas S."/>
            <person name="Lapidus A."/>
            <person name="Barry K."/>
            <person name="Detter J.C."/>
            <person name="Glavina del Rio T."/>
            <person name="Hammon N."/>
            <person name="Israni S."/>
            <person name="Dalin E."/>
            <person name="Tice H."/>
            <person name="Pitluck S."/>
            <person name="Martinez M."/>
            <person name="Schmutz J."/>
            <person name="Larimer F."/>
            <person name="Land M."/>
            <person name="Hauser L."/>
            <person name="Kyrpides N."/>
            <person name="Kim E."/>
            <person name="Miller C.D."/>
            <person name="Hughes J.E."/>
            <person name="Anderson A.J."/>
            <person name="Sims R.C."/>
            <person name="Richardson P."/>
        </authorList>
    </citation>
    <scope>NUCLEOTIDE SEQUENCE [LARGE SCALE GENOMIC DNA]</scope>
    <source>
        <strain evidence="3">MCS</strain>
    </source>
</reference>
<dbReference type="AlphaFoldDB" id="A0A5Q5BG16"/>
<evidence type="ECO:0000313" key="3">
    <source>
        <dbReference type="EMBL" id="ABG07166.1"/>
    </source>
</evidence>
<dbReference type="Pfam" id="PF13683">
    <property type="entry name" value="rve_3"/>
    <property type="match status" value="1"/>
</dbReference>
<proteinExistence type="predicted"/>
<evidence type="ECO:0000259" key="2">
    <source>
        <dbReference type="PROSITE" id="PS50994"/>
    </source>
</evidence>
<dbReference type="PANTHER" id="PTHR35004">
    <property type="entry name" value="TRANSPOSASE RV3428C-RELATED"/>
    <property type="match status" value="1"/>
</dbReference>
<dbReference type="GO" id="GO:0015074">
    <property type="term" value="P:DNA integration"/>
    <property type="evidence" value="ECO:0007669"/>
    <property type="project" value="InterPro"/>
</dbReference>
<feature type="region of interest" description="Disordered" evidence="1">
    <location>
        <begin position="176"/>
        <end position="202"/>
    </location>
</feature>
<protein>
    <submittedName>
        <fullName evidence="3">Integrase, catalytic region</fullName>
    </submittedName>
</protein>
<dbReference type="GO" id="GO:0003676">
    <property type="term" value="F:nucleic acid binding"/>
    <property type="evidence" value="ECO:0007669"/>
    <property type="project" value="InterPro"/>
</dbReference>
<dbReference type="Pfam" id="PF13011">
    <property type="entry name" value="LZ_Tnp_IS481"/>
    <property type="match status" value="1"/>
</dbReference>
<dbReference type="InterPro" id="IPR012337">
    <property type="entry name" value="RNaseH-like_sf"/>
</dbReference>
<feature type="region of interest" description="Disordered" evidence="1">
    <location>
        <begin position="77"/>
        <end position="97"/>
    </location>
</feature>
<name>A0A5Q5BG16_MYCSS</name>
<dbReference type="NCBIfam" id="NF033577">
    <property type="entry name" value="transpos_IS481"/>
    <property type="match status" value="1"/>
</dbReference>
<evidence type="ECO:0000256" key="1">
    <source>
        <dbReference type="SAM" id="MobiDB-lite"/>
    </source>
</evidence>
<dbReference type="InterPro" id="IPR024967">
    <property type="entry name" value="DNA-bd_IS481-type"/>
</dbReference>